<accession>A0A930RAE1</accession>
<dbReference type="Proteomes" id="UP000721045">
    <property type="component" value="Unassembled WGS sequence"/>
</dbReference>
<protein>
    <submittedName>
        <fullName evidence="1">DUF4176 domain-containing protein</fullName>
    </submittedName>
</protein>
<proteinExistence type="predicted"/>
<sequence length="102" mass="11647">MERTALPIGTIIQVEGNSEPFMIVNHCPVTEKDGKQGYFDFGAVPLPIGLSSQELIFFNKEDIEEVLFVGYIDRRFQEFLSQYDEMVAGISYPKFTVEEFKA</sequence>
<dbReference type="AlphaFoldDB" id="A0A930RAE1"/>
<evidence type="ECO:0000313" key="3">
    <source>
        <dbReference type="Proteomes" id="UP000721045"/>
    </source>
</evidence>
<dbReference type="InterPro" id="IPR025233">
    <property type="entry name" value="DUF4176"/>
</dbReference>
<dbReference type="RefSeq" id="WP_003075001.1">
    <property type="nucleotide sequence ID" value="NZ_CP053999.1"/>
</dbReference>
<dbReference type="EMBL" id="JABZYP010000002">
    <property type="protein sequence ID" value="MBF1712344.1"/>
    <property type="molecule type" value="Genomic_DNA"/>
</dbReference>
<comment type="caution">
    <text evidence="1">The sequence shown here is derived from an EMBL/GenBank/DDBJ whole genome shotgun (WGS) entry which is preliminary data.</text>
</comment>
<name>A0A930RAE1_STRIT</name>
<evidence type="ECO:0000313" key="1">
    <source>
        <dbReference type="EMBL" id="MBF1712344.1"/>
    </source>
</evidence>
<organism evidence="1 3">
    <name type="scientific">Streptococcus intermedius</name>
    <dbReference type="NCBI Taxonomy" id="1338"/>
    <lineage>
        <taxon>Bacteria</taxon>
        <taxon>Bacillati</taxon>
        <taxon>Bacillota</taxon>
        <taxon>Bacilli</taxon>
        <taxon>Lactobacillales</taxon>
        <taxon>Streptococcaceae</taxon>
        <taxon>Streptococcus</taxon>
        <taxon>Streptococcus anginosus group</taxon>
    </lineage>
</organism>
<reference evidence="1" key="1">
    <citation type="submission" date="2020-04" db="EMBL/GenBank/DDBJ databases">
        <title>Deep metagenomics examines the oral microbiome during advanced dental caries in children, revealing novel taxa and co-occurrences with host molecules.</title>
        <authorList>
            <person name="Baker J.L."/>
            <person name="Morton J.T."/>
            <person name="Dinis M."/>
            <person name="Alvarez R."/>
            <person name="Tran N.C."/>
            <person name="Knight R."/>
            <person name="Edlund A."/>
        </authorList>
    </citation>
    <scope>NUCLEOTIDE SEQUENCE</scope>
    <source>
        <strain evidence="1">JCVI_23_bin.22</strain>
    </source>
</reference>
<dbReference type="Pfam" id="PF13780">
    <property type="entry name" value="DUF4176"/>
    <property type="match status" value="1"/>
</dbReference>
<gene>
    <name evidence="1" type="ORF">HXO88_01185</name>
    <name evidence="2" type="ORF">HXO88_04000</name>
</gene>
<evidence type="ECO:0000313" key="2">
    <source>
        <dbReference type="EMBL" id="MBF1712888.1"/>
    </source>
</evidence>
<dbReference type="EMBL" id="JABZYP010000011">
    <property type="protein sequence ID" value="MBF1712888.1"/>
    <property type="molecule type" value="Genomic_DNA"/>
</dbReference>